<name>A0A833RIP1_9POAL</name>
<accession>A0A833RIP1</accession>
<comment type="caution">
    <text evidence="2">The sequence shown here is derived from an EMBL/GenBank/DDBJ whole genome shotgun (WGS) entry which is preliminary data.</text>
</comment>
<dbReference type="SMART" id="SM00256">
    <property type="entry name" value="FBOX"/>
    <property type="match status" value="1"/>
</dbReference>
<gene>
    <name evidence="2" type="ORF">FCM35_KLT00557</name>
</gene>
<dbReference type="InterPro" id="IPR055290">
    <property type="entry name" value="At3g26010-like"/>
</dbReference>
<dbReference type="Gene3D" id="1.20.1280.50">
    <property type="match status" value="1"/>
</dbReference>
<sequence>MDTILLQRSEWIRNQISNGIKNGVDRSSTLCKKKRKGTTATSVWCEGNKKTQPKQATSLISALPEELLVEILSRLPPKPFFRCRSVCKYWLSLSSEAFGRNKHLQPTVCGLFHNYYYKGDSFAAFSYMSSGSNKVEGGDGIISALPCLNAMKVLDCCNGLVLLSALSRRQPFMKVIYVYNPATQSLSALEPLSTLKNNDHFFPIFSLAFDSRAPSQLHLLCFTRFTKEDVMLDWFDIFSFEEGKCKRKHGKELAPDMIVNRYSKGTFLDGRVHRLTTQKKILSIDPNNCSYEVIRLPDLENLTLVEIGQSQGLLNCMTVCDNRILGIWVLKSYSRQEWTMKYQLSLHQIYSVPWLHLNVVDICRRIKYRDNFAFHPQKDVLFMPLGLSGLLIFDLSSSKREELYNLGGFELFGCWVYMPFYSI</sequence>
<organism evidence="2 3">
    <name type="scientific">Carex littledalei</name>
    <dbReference type="NCBI Taxonomy" id="544730"/>
    <lineage>
        <taxon>Eukaryota</taxon>
        <taxon>Viridiplantae</taxon>
        <taxon>Streptophyta</taxon>
        <taxon>Embryophyta</taxon>
        <taxon>Tracheophyta</taxon>
        <taxon>Spermatophyta</taxon>
        <taxon>Magnoliopsida</taxon>
        <taxon>Liliopsida</taxon>
        <taxon>Poales</taxon>
        <taxon>Cyperaceae</taxon>
        <taxon>Cyperoideae</taxon>
        <taxon>Cariceae</taxon>
        <taxon>Carex</taxon>
        <taxon>Carex subgen. Euthyceras</taxon>
    </lineage>
</organism>
<dbReference type="AlphaFoldDB" id="A0A833RIP1"/>
<dbReference type="PROSITE" id="PS50181">
    <property type="entry name" value="FBOX"/>
    <property type="match status" value="1"/>
</dbReference>
<dbReference type="OrthoDB" id="650045at2759"/>
<protein>
    <submittedName>
        <fullName evidence="2">F-box protein</fullName>
    </submittedName>
</protein>
<dbReference type="EMBL" id="SWLB01000001">
    <property type="protein sequence ID" value="KAF3341919.1"/>
    <property type="molecule type" value="Genomic_DNA"/>
</dbReference>
<evidence type="ECO:0000313" key="3">
    <source>
        <dbReference type="Proteomes" id="UP000623129"/>
    </source>
</evidence>
<dbReference type="SUPFAM" id="SSF81383">
    <property type="entry name" value="F-box domain"/>
    <property type="match status" value="1"/>
</dbReference>
<reference evidence="2" key="1">
    <citation type="submission" date="2020-01" db="EMBL/GenBank/DDBJ databases">
        <title>Genome sequence of Kobresia littledalei, the first chromosome-level genome in the family Cyperaceae.</title>
        <authorList>
            <person name="Qu G."/>
        </authorList>
    </citation>
    <scope>NUCLEOTIDE SEQUENCE</scope>
    <source>
        <strain evidence="2">C.B.Clarke</strain>
        <tissue evidence="2">Leaf</tissue>
    </source>
</reference>
<keyword evidence="3" id="KW-1185">Reference proteome</keyword>
<dbReference type="Proteomes" id="UP000623129">
    <property type="component" value="Unassembled WGS sequence"/>
</dbReference>
<evidence type="ECO:0000259" key="1">
    <source>
        <dbReference type="PROSITE" id="PS50181"/>
    </source>
</evidence>
<proteinExistence type="predicted"/>
<dbReference type="Pfam" id="PF12937">
    <property type="entry name" value="F-box-like"/>
    <property type="match status" value="1"/>
</dbReference>
<feature type="domain" description="F-box" evidence="1">
    <location>
        <begin position="57"/>
        <end position="107"/>
    </location>
</feature>
<dbReference type="InterPro" id="IPR001810">
    <property type="entry name" value="F-box_dom"/>
</dbReference>
<dbReference type="PANTHER" id="PTHR35546:SF130">
    <property type="entry name" value="EXPRESSED PROTEIN"/>
    <property type="match status" value="1"/>
</dbReference>
<dbReference type="CDD" id="cd22157">
    <property type="entry name" value="F-box_AtFBW1-like"/>
    <property type="match status" value="1"/>
</dbReference>
<dbReference type="PANTHER" id="PTHR35546">
    <property type="entry name" value="F-BOX PROTEIN INTERACTION DOMAIN PROTEIN-RELATED"/>
    <property type="match status" value="1"/>
</dbReference>
<evidence type="ECO:0000313" key="2">
    <source>
        <dbReference type="EMBL" id="KAF3341919.1"/>
    </source>
</evidence>
<dbReference type="InterPro" id="IPR036047">
    <property type="entry name" value="F-box-like_dom_sf"/>
</dbReference>